<dbReference type="EMBL" id="JAPXFL010000007">
    <property type="protein sequence ID" value="KAK9503778.1"/>
    <property type="molecule type" value="Genomic_DNA"/>
</dbReference>
<dbReference type="Proteomes" id="UP001461498">
    <property type="component" value="Unassembled WGS sequence"/>
</dbReference>
<reference evidence="2 3" key="1">
    <citation type="submission" date="2022-12" db="EMBL/GenBank/DDBJ databases">
        <title>Chromosome-level genome assembly of true bugs.</title>
        <authorList>
            <person name="Ma L."/>
            <person name="Li H."/>
        </authorList>
    </citation>
    <scope>NUCLEOTIDE SEQUENCE [LARGE SCALE GENOMIC DNA]</scope>
    <source>
        <strain evidence="2">Lab_2022b</strain>
    </source>
</reference>
<evidence type="ECO:0000313" key="2">
    <source>
        <dbReference type="EMBL" id="KAK9503778.1"/>
    </source>
</evidence>
<sequence length="88" mass="9946">MNYMQSKTNETPNGSNKKDNNKPNRLELLARAITSANKSQEPVVKTIGKHLPEIQFDLNIDKVSLKISALSPYLFSKETRCDRGDEQP</sequence>
<feature type="compositionally biased region" description="Polar residues" evidence="1">
    <location>
        <begin position="1"/>
        <end position="15"/>
    </location>
</feature>
<feature type="region of interest" description="Disordered" evidence="1">
    <location>
        <begin position="1"/>
        <end position="24"/>
    </location>
</feature>
<dbReference type="AlphaFoldDB" id="A0AAW1D3Q6"/>
<organism evidence="2 3">
    <name type="scientific">Rhynocoris fuscipes</name>
    <dbReference type="NCBI Taxonomy" id="488301"/>
    <lineage>
        <taxon>Eukaryota</taxon>
        <taxon>Metazoa</taxon>
        <taxon>Ecdysozoa</taxon>
        <taxon>Arthropoda</taxon>
        <taxon>Hexapoda</taxon>
        <taxon>Insecta</taxon>
        <taxon>Pterygota</taxon>
        <taxon>Neoptera</taxon>
        <taxon>Paraneoptera</taxon>
        <taxon>Hemiptera</taxon>
        <taxon>Heteroptera</taxon>
        <taxon>Panheteroptera</taxon>
        <taxon>Cimicomorpha</taxon>
        <taxon>Reduviidae</taxon>
        <taxon>Harpactorinae</taxon>
        <taxon>Harpactorini</taxon>
        <taxon>Rhynocoris</taxon>
    </lineage>
</organism>
<gene>
    <name evidence="2" type="ORF">O3M35_010265</name>
</gene>
<name>A0AAW1D3Q6_9HEMI</name>
<comment type="caution">
    <text evidence="2">The sequence shown here is derived from an EMBL/GenBank/DDBJ whole genome shotgun (WGS) entry which is preliminary data.</text>
</comment>
<proteinExistence type="predicted"/>
<keyword evidence="3" id="KW-1185">Reference proteome</keyword>
<evidence type="ECO:0000256" key="1">
    <source>
        <dbReference type="SAM" id="MobiDB-lite"/>
    </source>
</evidence>
<protein>
    <submittedName>
        <fullName evidence="2">Uncharacterized protein</fullName>
    </submittedName>
</protein>
<accession>A0AAW1D3Q6</accession>
<evidence type="ECO:0000313" key="3">
    <source>
        <dbReference type="Proteomes" id="UP001461498"/>
    </source>
</evidence>